<dbReference type="GO" id="GO:0005886">
    <property type="term" value="C:plasma membrane"/>
    <property type="evidence" value="ECO:0007669"/>
    <property type="project" value="UniProtKB-SubCell"/>
</dbReference>
<dbReference type="InterPro" id="IPR006312">
    <property type="entry name" value="TatA/E"/>
</dbReference>
<keyword evidence="11" id="KW-1185">Reference proteome</keyword>
<protein>
    <submittedName>
        <fullName evidence="10">Sec-independent protein translocase protein TatAy</fullName>
    </submittedName>
</protein>
<evidence type="ECO:0000256" key="1">
    <source>
        <dbReference type="ARBA" id="ARBA00004162"/>
    </source>
</evidence>
<keyword evidence="8 9" id="KW-0472">Membrane</keyword>
<keyword evidence="7" id="KW-0811">Translocation</keyword>
<proteinExistence type="predicted"/>
<evidence type="ECO:0000313" key="10">
    <source>
        <dbReference type="EMBL" id="GGG16956.1"/>
    </source>
</evidence>
<feature type="transmembrane region" description="Helical" evidence="9">
    <location>
        <begin position="6"/>
        <end position="23"/>
    </location>
</feature>
<evidence type="ECO:0000256" key="9">
    <source>
        <dbReference type="SAM" id="Phobius"/>
    </source>
</evidence>
<dbReference type="InterPro" id="IPR003369">
    <property type="entry name" value="TatA/B/E"/>
</dbReference>
<dbReference type="RefSeq" id="WP_188532574.1">
    <property type="nucleotide sequence ID" value="NZ_BMGR01000013.1"/>
</dbReference>
<reference evidence="10" key="1">
    <citation type="journal article" date="2014" name="Int. J. Syst. Evol. Microbiol.">
        <title>Complete genome sequence of Corynebacterium casei LMG S-19264T (=DSM 44701T), isolated from a smear-ripened cheese.</title>
        <authorList>
            <consortium name="US DOE Joint Genome Institute (JGI-PGF)"/>
            <person name="Walter F."/>
            <person name="Albersmeier A."/>
            <person name="Kalinowski J."/>
            <person name="Ruckert C."/>
        </authorList>
    </citation>
    <scope>NUCLEOTIDE SEQUENCE</scope>
    <source>
        <strain evidence="10">CGMCC 1.12987</strain>
    </source>
</reference>
<dbReference type="GO" id="GO:0043953">
    <property type="term" value="P:protein transport by the Tat complex"/>
    <property type="evidence" value="ECO:0007669"/>
    <property type="project" value="InterPro"/>
</dbReference>
<keyword evidence="6 9" id="KW-1133">Transmembrane helix</keyword>
<dbReference type="PANTHER" id="PTHR42982:SF1">
    <property type="entry name" value="SEC-INDEPENDENT PROTEIN TRANSLOCASE PROTEIN TATA"/>
    <property type="match status" value="1"/>
</dbReference>
<evidence type="ECO:0000256" key="8">
    <source>
        <dbReference type="ARBA" id="ARBA00023136"/>
    </source>
</evidence>
<keyword evidence="2" id="KW-0813">Transport</keyword>
<keyword evidence="5" id="KW-0653">Protein transport</keyword>
<dbReference type="PANTHER" id="PTHR42982">
    <property type="entry name" value="SEC-INDEPENDENT PROTEIN TRANSLOCASE PROTEIN TATA"/>
    <property type="match status" value="1"/>
</dbReference>
<dbReference type="NCBIfam" id="NF011430">
    <property type="entry name" value="PRK14861.1"/>
    <property type="match status" value="1"/>
</dbReference>
<keyword evidence="4 9" id="KW-0812">Transmembrane</keyword>
<accession>A0A917LEJ4</accession>
<dbReference type="Proteomes" id="UP000644756">
    <property type="component" value="Unassembled WGS sequence"/>
</dbReference>
<evidence type="ECO:0000256" key="5">
    <source>
        <dbReference type="ARBA" id="ARBA00022927"/>
    </source>
</evidence>
<organism evidence="10 11">
    <name type="scientific">Paenibacillus abyssi</name>
    <dbReference type="NCBI Taxonomy" id="1340531"/>
    <lineage>
        <taxon>Bacteria</taxon>
        <taxon>Bacillati</taxon>
        <taxon>Bacillota</taxon>
        <taxon>Bacilli</taxon>
        <taxon>Bacillales</taxon>
        <taxon>Paenibacillaceae</taxon>
        <taxon>Paenibacillus</taxon>
    </lineage>
</organism>
<comment type="caution">
    <text evidence="10">The sequence shown here is derived from an EMBL/GenBank/DDBJ whole genome shotgun (WGS) entry which is preliminary data.</text>
</comment>
<reference evidence="10" key="2">
    <citation type="submission" date="2020-09" db="EMBL/GenBank/DDBJ databases">
        <authorList>
            <person name="Sun Q."/>
            <person name="Zhou Y."/>
        </authorList>
    </citation>
    <scope>NUCLEOTIDE SEQUENCE</scope>
    <source>
        <strain evidence="10">CGMCC 1.12987</strain>
    </source>
</reference>
<evidence type="ECO:0000256" key="3">
    <source>
        <dbReference type="ARBA" id="ARBA00022475"/>
    </source>
</evidence>
<name>A0A917LEJ4_9BACL</name>
<keyword evidence="3" id="KW-1003">Cell membrane</keyword>
<evidence type="ECO:0000256" key="6">
    <source>
        <dbReference type="ARBA" id="ARBA00022989"/>
    </source>
</evidence>
<dbReference type="Gene3D" id="1.20.5.3310">
    <property type="match status" value="1"/>
</dbReference>
<dbReference type="AlphaFoldDB" id="A0A917LEJ4"/>
<dbReference type="Pfam" id="PF02416">
    <property type="entry name" value="TatA_B_E"/>
    <property type="match status" value="1"/>
</dbReference>
<dbReference type="EMBL" id="BMGR01000013">
    <property type="protein sequence ID" value="GGG16956.1"/>
    <property type="molecule type" value="Genomic_DNA"/>
</dbReference>
<dbReference type="NCBIfam" id="TIGR01411">
    <property type="entry name" value="tatAE"/>
    <property type="match status" value="1"/>
</dbReference>
<evidence type="ECO:0000256" key="7">
    <source>
        <dbReference type="ARBA" id="ARBA00023010"/>
    </source>
</evidence>
<evidence type="ECO:0000313" key="11">
    <source>
        <dbReference type="Proteomes" id="UP000644756"/>
    </source>
</evidence>
<evidence type="ECO:0000256" key="4">
    <source>
        <dbReference type="ARBA" id="ARBA00022692"/>
    </source>
</evidence>
<comment type="subcellular location">
    <subcellularLocation>
        <location evidence="1">Cell membrane</location>
        <topology evidence="1">Single-pass membrane protein</topology>
    </subcellularLocation>
</comment>
<sequence>MLSTIGLPGLILIIFVVLIFFGPRKLPELGRSFGTTLREFKDSTRGVFDETDKNNADK</sequence>
<evidence type="ECO:0000256" key="2">
    <source>
        <dbReference type="ARBA" id="ARBA00022448"/>
    </source>
</evidence>
<gene>
    <name evidence="10" type="primary">tatAy</name>
    <name evidence="10" type="ORF">GCM10010916_37240</name>
</gene>